<keyword evidence="3 10" id="KW-0436">Ligase</keyword>
<feature type="compositionally biased region" description="Low complexity" evidence="12">
    <location>
        <begin position="140"/>
        <end position="153"/>
    </location>
</feature>
<feature type="domain" description="Aminoacyl-tRNA synthetase class Ia" evidence="13">
    <location>
        <begin position="166"/>
        <end position="766"/>
    </location>
</feature>
<proteinExistence type="inferred from homology"/>
<dbReference type="InterPro" id="IPR013155">
    <property type="entry name" value="M/V/L/I-tRNA-synth_anticd-bd"/>
</dbReference>
<dbReference type="Gene3D" id="3.40.50.620">
    <property type="entry name" value="HUPs"/>
    <property type="match status" value="2"/>
</dbReference>
<protein>
    <recommendedName>
        <fullName evidence="2">valine--tRNA ligase</fullName>
        <ecNumber evidence="2">6.1.1.9</ecNumber>
    </recommendedName>
    <alternativeName>
        <fullName evidence="8">Valyl-tRNA synthetase</fullName>
    </alternativeName>
</protein>
<evidence type="ECO:0000256" key="2">
    <source>
        <dbReference type="ARBA" id="ARBA00013169"/>
    </source>
</evidence>
<dbReference type="Gene3D" id="3.90.740.10">
    <property type="entry name" value="Valyl/Leucyl/Isoleucyl-tRNA synthetase, editing domain"/>
    <property type="match status" value="1"/>
</dbReference>
<evidence type="ECO:0000313" key="15">
    <source>
        <dbReference type="EMBL" id="KAK6350478.1"/>
    </source>
</evidence>
<dbReference type="EC" id="6.1.1.9" evidence="2"/>
<evidence type="ECO:0000313" key="16">
    <source>
        <dbReference type="Proteomes" id="UP001313282"/>
    </source>
</evidence>
<keyword evidence="16" id="KW-1185">Reference proteome</keyword>
<dbReference type="InterPro" id="IPR002303">
    <property type="entry name" value="Valyl-tRNA_ligase"/>
</dbReference>
<dbReference type="SUPFAM" id="SSF50677">
    <property type="entry name" value="ValRS/IleRS/LeuRS editing domain"/>
    <property type="match status" value="1"/>
</dbReference>
<dbReference type="PRINTS" id="PR00986">
    <property type="entry name" value="TRNASYNTHVAL"/>
</dbReference>
<dbReference type="GO" id="GO:0004832">
    <property type="term" value="F:valine-tRNA ligase activity"/>
    <property type="evidence" value="ECO:0007669"/>
    <property type="project" value="UniProtKB-EC"/>
</dbReference>
<dbReference type="GO" id="GO:0005829">
    <property type="term" value="C:cytosol"/>
    <property type="evidence" value="ECO:0007669"/>
    <property type="project" value="TreeGrafter"/>
</dbReference>
<comment type="similarity">
    <text evidence="1 10">Belongs to the class-I aminoacyl-tRNA synthetase family.</text>
</comment>
<evidence type="ECO:0000256" key="7">
    <source>
        <dbReference type="ARBA" id="ARBA00023146"/>
    </source>
</evidence>
<evidence type="ECO:0000259" key="14">
    <source>
        <dbReference type="Pfam" id="PF08264"/>
    </source>
</evidence>
<dbReference type="PROSITE" id="PS00178">
    <property type="entry name" value="AA_TRNA_LIGASE_I"/>
    <property type="match status" value="1"/>
</dbReference>
<dbReference type="InterPro" id="IPR001412">
    <property type="entry name" value="aa-tRNA-synth_I_CS"/>
</dbReference>
<feature type="region of interest" description="Disordered" evidence="12">
    <location>
        <begin position="109"/>
        <end position="175"/>
    </location>
</feature>
<evidence type="ECO:0000256" key="8">
    <source>
        <dbReference type="ARBA" id="ARBA00029936"/>
    </source>
</evidence>
<comment type="caution">
    <text evidence="15">The sequence shown here is derived from an EMBL/GenBank/DDBJ whole genome shotgun (WGS) entry which is preliminary data.</text>
</comment>
<reference evidence="15 16" key="1">
    <citation type="submission" date="2019-10" db="EMBL/GenBank/DDBJ databases">
        <authorList>
            <person name="Palmer J.M."/>
        </authorList>
    </citation>
    <scope>NUCLEOTIDE SEQUENCE [LARGE SCALE GENOMIC DNA]</scope>
    <source>
        <strain evidence="15 16">TWF718</strain>
    </source>
</reference>
<keyword evidence="4 10" id="KW-0547">Nucleotide-binding</keyword>
<evidence type="ECO:0000256" key="6">
    <source>
        <dbReference type="ARBA" id="ARBA00022917"/>
    </source>
</evidence>
<feature type="compositionally biased region" description="Polar residues" evidence="12">
    <location>
        <begin position="161"/>
        <end position="172"/>
    </location>
</feature>
<accession>A0AAN8MRD0</accession>
<evidence type="ECO:0000259" key="13">
    <source>
        <dbReference type="Pfam" id="PF00133"/>
    </source>
</evidence>
<evidence type="ECO:0000256" key="5">
    <source>
        <dbReference type="ARBA" id="ARBA00022840"/>
    </source>
</evidence>
<feature type="domain" description="Methionyl/Valyl/Leucyl/Isoleucyl-tRNA synthetase anticodon-binding" evidence="14">
    <location>
        <begin position="820"/>
        <end position="955"/>
    </location>
</feature>
<sequence length="1098" mass="124771">MGTNQDSLPSKGGPYQPNEIEKKWYSIWEREGYFEPHWRRLQSPLLSRPSEGSWSDLNGLETAPRNINTSSHSIDPSLDITGRPLPDLSFRDLRPLAIPASVSGVISRAMSEASQQDERGLDSSETSGIVFRDGSPQNRSDTNPSTSPSLTNTEEAPKSASIDSPSEKSFTMFTPPPNITGDLHCGHALAISLEDALVRYHRMQGFKTLFLPGSDHAGVAVQCLVEKKLIREKGRDRHQIGRPRFIKHLDEWKDEYRGKISSAFRRLGASMDWTREAFTMDKALNEAAIEAFVRLYEQGVIYRGSHIVHWCPTLRTAVSEHEVETLEINGPTSIKVPGYTQEIEFGVLYYYRYVIIKDDNTPCWIEMATTRPELLLADSGIAVHPDDKRYIHLIGMNARHPYSGRLLPIVGEFTVNPKFGTGARSIAPGHSEDACEIGRRNGLQTVVVFREDGRVNEAGGLWNGQKRFELRQTVIENLEDRGLLIKREPCKETLRICSRSGDVVELMSKSQWWMRMDDIAEEAADAIREGRMKVRPEPTERECLTRLEEPKDWCLSRNIWWGQRIPAWFLSLKEEERNALKPDDSNTRRWMVARSEEEARKQGELAFPDQPFRLTRDEAVLDTWFAAAIWPLSTLGWPEGKDFDEFYPTTILDTGPDTIPFWVTRMTAVCLKLTGEVPFREVLFHPLVKDPEGVKMSNSLGNVINPIDFIAGSTLEALNQKMLEGNLAPRGNELDRTRRFQATCFPGGIPECGADALRFALVDSTSDSQSTFLNVGDVITYREFCDGLYKTVHEALILLPSDYKPTPSAYGQRMAQRIGDRYILHRLNAAGRDVERGMEDKRFWRATRGIKALWCRHIPTYLEYYRSCGEEDPDPESLSTTEALYAVIDGALRMTHPFMPFITEELWQKLPKPLYDDTPSIMVAEFPKQSPEYEYPYAEAEFNLVMDCTKAIQSLCQGNSNLESGKVYIKSACFTSQRTLEKYTSEIRQQSGAVNVGFLRIGDEAPAGSIACPVSDNVSVHLSVGHQPDRKEDISELRLKLETARRTLLRQENRLRESTLRDSMDERDRKAEEARLETYKSRVKNYERTISELSSYRA</sequence>
<dbReference type="InterPro" id="IPR002300">
    <property type="entry name" value="aa-tRNA-synth_Ia"/>
</dbReference>
<keyword evidence="11" id="KW-0175">Coiled coil</keyword>
<name>A0AAN8MRD0_9PEZI</name>
<evidence type="ECO:0000256" key="4">
    <source>
        <dbReference type="ARBA" id="ARBA00022741"/>
    </source>
</evidence>
<dbReference type="Gene3D" id="1.10.730.10">
    <property type="entry name" value="Isoleucyl-tRNA Synthetase, Domain 1"/>
    <property type="match status" value="1"/>
</dbReference>
<dbReference type="InterPro" id="IPR009008">
    <property type="entry name" value="Val/Leu/Ile-tRNA-synth_edit"/>
</dbReference>
<dbReference type="SUPFAM" id="SSF52374">
    <property type="entry name" value="Nucleotidylyl transferase"/>
    <property type="match status" value="1"/>
</dbReference>
<dbReference type="EMBL" id="JAVHNR010000002">
    <property type="protein sequence ID" value="KAK6350478.1"/>
    <property type="molecule type" value="Genomic_DNA"/>
</dbReference>
<evidence type="ECO:0000256" key="12">
    <source>
        <dbReference type="SAM" id="MobiDB-lite"/>
    </source>
</evidence>
<dbReference type="GO" id="GO:0006438">
    <property type="term" value="P:valyl-tRNA aminoacylation"/>
    <property type="evidence" value="ECO:0007669"/>
    <property type="project" value="InterPro"/>
</dbReference>
<dbReference type="NCBIfam" id="TIGR00422">
    <property type="entry name" value="valS"/>
    <property type="match status" value="1"/>
</dbReference>
<dbReference type="Pfam" id="PF00133">
    <property type="entry name" value="tRNA-synt_1"/>
    <property type="match status" value="1"/>
</dbReference>
<evidence type="ECO:0000256" key="1">
    <source>
        <dbReference type="ARBA" id="ARBA00005594"/>
    </source>
</evidence>
<gene>
    <name evidence="15" type="primary">VAS1</name>
    <name evidence="15" type="ORF">TWF718_003669</name>
</gene>
<keyword evidence="7 10" id="KW-0030">Aminoacyl-tRNA synthetase</keyword>
<dbReference type="GO" id="GO:0002161">
    <property type="term" value="F:aminoacyl-tRNA deacylase activity"/>
    <property type="evidence" value="ECO:0007669"/>
    <property type="project" value="InterPro"/>
</dbReference>
<feature type="coiled-coil region" evidence="11">
    <location>
        <begin position="1034"/>
        <end position="1096"/>
    </location>
</feature>
<comment type="catalytic activity">
    <reaction evidence="9">
        <text>tRNA(Val) + L-valine + ATP = L-valyl-tRNA(Val) + AMP + diphosphate</text>
        <dbReference type="Rhea" id="RHEA:10704"/>
        <dbReference type="Rhea" id="RHEA-COMP:9672"/>
        <dbReference type="Rhea" id="RHEA-COMP:9708"/>
        <dbReference type="ChEBI" id="CHEBI:30616"/>
        <dbReference type="ChEBI" id="CHEBI:33019"/>
        <dbReference type="ChEBI" id="CHEBI:57762"/>
        <dbReference type="ChEBI" id="CHEBI:78442"/>
        <dbReference type="ChEBI" id="CHEBI:78537"/>
        <dbReference type="ChEBI" id="CHEBI:456215"/>
        <dbReference type="EC" id="6.1.1.9"/>
    </reaction>
</comment>
<dbReference type="Pfam" id="PF08264">
    <property type="entry name" value="Anticodon_1"/>
    <property type="match status" value="1"/>
</dbReference>
<dbReference type="GO" id="GO:0005524">
    <property type="term" value="F:ATP binding"/>
    <property type="evidence" value="ECO:0007669"/>
    <property type="project" value="UniProtKB-KW"/>
</dbReference>
<dbReference type="InterPro" id="IPR014729">
    <property type="entry name" value="Rossmann-like_a/b/a_fold"/>
</dbReference>
<dbReference type="PANTHER" id="PTHR11946:SF109">
    <property type="entry name" value="VALINE--TRNA LIGASE"/>
    <property type="match status" value="1"/>
</dbReference>
<evidence type="ECO:0000256" key="9">
    <source>
        <dbReference type="ARBA" id="ARBA00047552"/>
    </source>
</evidence>
<evidence type="ECO:0000256" key="11">
    <source>
        <dbReference type="SAM" id="Coils"/>
    </source>
</evidence>
<evidence type="ECO:0000256" key="10">
    <source>
        <dbReference type="RuleBase" id="RU363035"/>
    </source>
</evidence>
<feature type="region of interest" description="Disordered" evidence="12">
    <location>
        <begin position="45"/>
        <end position="80"/>
    </location>
</feature>
<dbReference type="Proteomes" id="UP001313282">
    <property type="component" value="Unassembled WGS sequence"/>
</dbReference>
<dbReference type="NCBIfam" id="NF004349">
    <property type="entry name" value="PRK05729.1"/>
    <property type="match status" value="1"/>
</dbReference>
<dbReference type="PANTHER" id="PTHR11946">
    <property type="entry name" value="VALYL-TRNA SYNTHETASES"/>
    <property type="match status" value="1"/>
</dbReference>
<dbReference type="AlphaFoldDB" id="A0AAN8MRD0"/>
<dbReference type="SUPFAM" id="SSF47323">
    <property type="entry name" value="Anticodon-binding domain of a subclass of class I aminoacyl-tRNA synthetases"/>
    <property type="match status" value="1"/>
</dbReference>
<organism evidence="15 16">
    <name type="scientific">Orbilia javanica</name>
    <dbReference type="NCBI Taxonomy" id="47235"/>
    <lineage>
        <taxon>Eukaryota</taxon>
        <taxon>Fungi</taxon>
        <taxon>Dikarya</taxon>
        <taxon>Ascomycota</taxon>
        <taxon>Pezizomycotina</taxon>
        <taxon>Orbiliomycetes</taxon>
        <taxon>Orbiliales</taxon>
        <taxon>Orbiliaceae</taxon>
        <taxon>Orbilia</taxon>
    </lineage>
</organism>
<keyword evidence="6 10" id="KW-0648">Protein biosynthesis</keyword>
<evidence type="ECO:0000256" key="3">
    <source>
        <dbReference type="ARBA" id="ARBA00022598"/>
    </source>
</evidence>
<dbReference type="InterPro" id="IPR009080">
    <property type="entry name" value="tRNAsynth_Ia_anticodon-bd"/>
</dbReference>
<feature type="compositionally biased region" description="Polar residues" evidence="12">
    <location>
        <begin position="65"/>
        <end position="74"/>
    </location>
</feature>
<keyword evidence="5 10" id="KW-0067">ATP-binding</keyword>